<dbReference type="SUPFAM" id="SSF101941">
    <property type="entry name" value="NAC domain"/>
    <property type="match status" value="1"/>
</dbReference>
<feature type="region of interest" description="Disordered" evidence="5">
    <location>
        <begin position="293"/>
        <end position="313"/>
    </location>
</feature>
<evidence type="ECO:0000259" key="7">
    <source>
        <dbReference type="PROSITE" id="PS51005"/>
    </source>
</evidence>
<dbReference type="Pfam" id="PF02365">
    <property type="entry name" value="NAM"/>
    <property type="match status" value="1"/>
</dbReference>
<evidence type="ECO:0000313" key="8">
    <source>
        <dbReference type="EMBL" id="KAH0468186.1"/>
    </source>
</evidence>
<evidence type="ECO:0000256" key="1">
    <source>
        <dbReference type="ARBA" id="ARBA00023015"/>
    </source>
</evidence>
<dbReference type="GO" id="GO:0006355">
    <property type="term" value="P:regulation of DNA-templated transcription"/>
    <property type="evidence" value="ECO:0007669"/>
    <property type="project" value="InterPro"/>
</dbReference>
<keyword evidence="2" id="KW-0238">DNA-binding</keyword>
<name>A0AAV7HI20_DENCH</name>
<dbReference type="InterPro" id="IPR003441">
    <property type="entry name" value="NAC-dom"/>
</dbReference>
<feature type="domain" description="NAC" evidence="7">
    <location>
        <begin position="110"/>
        <end position="267"/>
    </location>
</feature>
<evidence type="ECO:0000256" key="5">
    <source>
        <dbReference type="SAM" id="MobiDB-lite"/>
    </source>
</evidence>
<evidence type="ECO:0000256" key="3">
    <source>
        <dbReference type="ARBA" id="ARBA00023163"/>
    </source>
</evidence>
<keyword evidence="1" id="KW-0805">Transcription regulation</keyword>
<reference evidence="8 9" key="1">
    <citation type="journal article" date="2021" name="Hortic Res">
        <title>Chromosome-scale assembly of the Dendrobium chrysotoxum genome enhances the understanding of orchid evolution.</title>
        <authorList>
            <person name="Zhang Y."/>
            <person name="Zhang G.Q."/>
            <person name="Zhang D."/>
            <person name="Liu X.D."/>
            <person name="Xu X.Y."/>
            <person name="Sun W.H."/>
            <person name="Yu X."/>
            <person name="Zhu X."/>
            <person name="Wang Z.W."/>
            <person name="Zhao X."/>
            <person name="Zhong W.Y."/>
            <person name="Chen H."/>
            <person name="Yin W.L."/>
            <person name="Huang T."/>
            <person name="Niu S.C."/>
            <person name="Liu Z.J."/>
        </authorList>
    </citation>
    <scope>NUCLEOTIDE SEQUENCE [LARGE SCALE GENOMIC DNA]</scope>
    <source>
        <strain evidence="8">Lindl</strain>
    </source>
</reference>
<keyword evidence="4" id="KW-0539">Nucleus</keyword>
<dbReference type="InterPro" id="IPR036093">
    <property type="entry name" value="NAC_dom_sf"/>
</dbReference>
<keyword evidence="6" id="KW-1133">Transmembrane helix</keyword>
<dbReference type="PANTHER" id="PTHR31744:SF235">
    <property type="entry name" value="NAC DOMAIN-CONTAINING PROTEIN"/>
    <property type="match status" value="1"/>
</dbReference>
<evidence type="ECO:0000256" key="6">
    <source>
        <dbReference type="SAM" id="Phobius"/>
    </source>
</evidence>
<proteinExistence type="predicted"/>
<feature type="compositionally biased region" description="Polar residues" evidence="5">
    <location>
        <begin position="298"/>
        <end position="310"/>
    </location>
</feature>
<evidence type="ECO:0000313" key="9">
    <source>
        <dbReference type="Proteomes" id="UP000775213"/>
    </source>
</evidence>
<protein>
    <recommendedName>
        <fullName evidence="7">NAC domain-containing protein</fullName>
    </recommendedName>
</protein>
<keyword evidence="9" id="KW-1185">Reference proteome</keyword>
<dbReference type="Proteomes" id="UP000775213">
    <property type="component" value="Unassembled WGS sequence"/>
</dbReference>
<dbReference type="Gene3D" id="2.170.150.80">
    <property type="entry name" value="NAC domain"/>
    <property type="match status" value="1"/>
</dbReference>
<feature type="transmembrane region" description="Helical" evidence="6">
    <location>
        <begin position="511"/>
        <end position="530"/>
    </location>
</feature>
<dbReference type="GO" id="GO:0003677">
    <property type="term" value="F:DNA binding"/>
    <property type="evidence" value="ECO:0007669"/>
    <property type="project" value="UniProtKB-KW"/>
</dbReference>
<keyword evidence="6" id="KW-0812">Transmembrane</keyword>
<keyword evidence="3" id="KW-0804">Transcription</keyword>
<dbReference type="PANTHER" id="PTHR31744">
    <property type="entry name" value="PROTEIN CUP-SHAPED COTYLEDON 2-RELATED"/>
    <property type="match status" value="1"/>
</dbReference>
<evidence type="ECO:0000256" key="2">
    <source>
        <dbReference type="ARBA" id="ARBA00023125"/>
    </source>
</evidence>
<sequence length="545" mass="62184">MKTLCSQGLRALVPPLIEIPPLAAGLLRLLVRWITASVSLNCSSFSIAAGHLRSFPVHRSACLDGFFNFFEELIGDFIFCSLLYSSMYSRLFQFFLKISVKMDALKAISLPPGFGFHPTDVELISHYLKRKNLGLKVDFEVIPELDIYKREPWDLPGNYSADPSCCQIPTRDSKWHFFTSRDRKYPNGTRSNRATEAGYWKSTGKDRNIRFHNQVIGTKKTLVFHEGRPPYGKRTDWIMHEYYMDEKECKKTPGLVDTYVLCRVTKRDGFVVEGENVSARSEDIDGQKFVKDLDSSQHEGVQQDKSSPSDSAEDLESWLKELIDPKFDGSFDFYCLTELPSSAEPAREPQASQTRVSNLIPKDEPLDFGFLPEDIMGILRDDLIVMPEITELLAVDHSPTISLNQQRNFGAEDFKKEMPNLSQNSNFIQIRERHERPVADTFPHRVKLVRTNKMESRNSSAVRQTIKCAQVDHCISANSKLKHPTKLEVKDEISHKESKQNYTRIKAGIDYYFLCACMIGAAGVIIYFLFRDAVHISGSFPFVEL</sequence>
<comment type="caution">
    <text evidence="8">The sequence shown here is derived from an EMBL/GenBank/DDBJ whole genome shotgun (WGS) entry which is preliminary data.</text>
</comment>
<dbReference type="PROSITE" id="PS51005">
    <property type="entry name" value="NAC"/>
    <property type="match status" value="1"/>
</dbReference>
<gene>
    <name evidence="8" type="ORF">IEQ34_003219</name>
</gene>
<dbReference type="AlphaFoldDB" id="A0AAV7HI20"/>
<accession>A0AAV7HI20</accession>
<organism evidence="8 9">
    <name type="scientific">Dendrobium chrysotoxum</name>
    <name type="common">Orchid</name>
    <dbReference type="NCBI Taxonomy" id="161865"/>
    <lineage>
        <taxon>Eukaryota</taxon>
        <taxon>Viridiplantae</taxon>
        <taxon>Streptophyta</taxon>
        <taxon>Embryophyta</taxon>
        <taxon>Tracheophyta</taxon>
        <taxon>Spermatophyta</taxon>
        <taxon>Magnoliopsida</taxon>
        <taxon>Liliopsida</taxon>
        <taxon>Asparagales</taxon>
        <taxon>Orchidaceae</taxon>
        <taxon>Epidendroideae</taxon>
        <taxon>Malaxideae</taxon>
        <taxon>Dendrobiinae</taxon>
        <taxon>Dendrobium</taxon>
    </lineage>
</organism>
<evidence type="ECO:0000256" key="4">
    <source>
        <dbReference type="ARBA" id="ARBA00023242"/>
    </source>
</evidence>
<keyword evidence="6" id="KW-0472">Membrane</keyword>
<dbReference type="EMBL" id="JAGFBR010000004">
    <property type="protein sequence ID" value="KAH0468186.1"/>
    <property type="molecule type" value="Genomic_DNA"/>
</dbReference>